<dbReference type="PANTHER" id="PTHR27008:SF585">
    <property type="entry name" value="PROTEIN KINASE DOMAIN-CONTAINING PROTEIN"/>
    <property type="match status" value="1"/>
</dbReference>
<comment type="caution">
    <text evidence="14">The sequence shown here is derived from an EMBL/GenBank/DDBJ whole genome shotgun (WGS) entry which is preliminary data.</text>
</comment>
<evidence type="ECO:0000313" key="15">
    <source>
        <dbReference type="Proteomes" id="UP001168877"/>
    </source>
</evidence>
<evidence type="ECO:0000313" key="14">
    <source>
        <dbReference type="EMBL" id="KAK0578636.1"/>
    </source>
</evidence>
<sequence>MNLFLSIIMVFVLHCSIAASVFAAVTNITVDQQALLTLKAHIIDDPINPLLSNWSSNTFFCNWIGVTCDVRETVTALNISHFDLRGTIPSQLGTLSSLQTLNLSNNQLSGTIPSSIFNISSLQILDLSNNLLSGSFPSISFNMTSLQTIRLGENSLSGELPGNVFDNLPNLKFLHLSGNMFEGRIPSTISKCKELRLLNFRKNSFTGEIPREIGNLTKLQEINLGFNMLQGEIPGEIGNLHDLQELSLTSNNLSGPIPSGIFNISRLIFISLSSNQFSGYLPWSIGLTLPNLQELRLGRNRLSGYIPSSISNASMLTALVLAYNSFSGLIPNTISDLRSLKLLNLGVLTVKSSVSGSSFLSSLTNLTALEDLYLSDIPLNDVLPISIGNFTSLEILFLDYCNVKGSIPSEIGNLSNLIKLNLASNELSGSIPDTIGRLHNLQGLYLTKNGLQGSIPSALCGMESLYEFLSDNNKLIGSLPECLDNLISLRYLSLSSNRLTSTIPSAMWSLKDILFINLSSNSINGSLPIEIGNLKNLSLAGNILQGAIPDSFGELTSLEFLDLSNNNLSGEIPNSLEDLSFLKYLNLSFNNLEGEIPGRGPFANFSAQSFIGNKALCGDPQLQVPPCKTKSHRLERKKPLRLLIYILPGAAASTLLFLVIVFVLIRCRRRKQRVKSDDAEMSHQESWRRITYSELFRATDGFSEKYGREGKVSTKGDVYGYGIMLMEIFTRKKPTDEIFVGEMSLKRWVCDSLRNSVTEVVDSYLLNREDEHFTAKEQWFIRVIRPVVSIDATHLTGSLKGVLLIASAKDGDSKIYPLAFGFAASECKGSWTWFLSELKKGIGSPQDLVIVSDRHRGIISAMNEVFPYAQHAFCVFHIAQKFRRSSKNQSLAREFFYNACYQHRRDDCDIDLQQMAACNQRCCDSLKDLLDVTIEYKKVVERNEARSRSRSTVVESRVAELERDVYRLKNTKSTSLVDRLRRQEGCTLFKNRPSGSRH</sequence>
<dbReference type="PROSITE" id="PS51450">
    <property type="entry name" value="LRR"/>
    <property type="match status" value="3"/>
</dbReference>
<dbReference type="Gene3D" id="3.80.10.10">
    <property type="entry name" value="Ribonuclease Inhibitor"/>
    <property type="match status" value="4"/>
</dbReference>
<keyword evidence="7 10" id="KW-0472">Membrane</keyword>
<keyword evidence="6 10" id="KW-1133">Transmembrane helix</keyword>
<keyword evidence="3 10" id="KW-0812">Transmembrane</keyword>
<keyword evidence="15" id="KW-1185">Reference proteome</keyword>
<dbReference type="FunFam" id="3.80.10.10:FF:000233">
    <property type="entry name" value="Leucine-rich repeat receptor-like protein kinase TDR"/>
    <property type="match status" value="1"/>
</dbReference>
<keyword evidence="2" id="KW-0433">Leucine-rich repeat</keyword>
<comment type="subcellular location">
    <subcellularLocation>
        <location evidence="1">Membrane</location>
        <topology evidence="1">Single-pass membrane protein</topology>
    </subcellularLocation>
</comment>
<gene>
    <name evidence="14" type="ORF">LWI29_013538</name>
</gene>
<feature type="chain" id="PRO_5041244634" description="Leucine-rich repeat-containing N-terminal plant-type domain-containing protein" evidence="11">
    <location>
        <begin position="24"/>
        <end position="998"/>
    </location>
</feature>
<dbReference type="SMART" id="SM00369">
    <property type="entry name" value="LRR_TYP"/>
    <property type="match status" value="10"/>
</dbReference>
<organism evidence="14 15">
    <name type="scientific">Acer saccharum</name>
    <name type="common">Sugar maple</name>
    <dbReference type="NCBI Taxonomy" id="4024"/>
    <lineage>
        <taxon>Eukaryota</taxon>
        <taxon>Viridiplantae</taxon>
        <taxon>Streptophyta</taxon>
        <taxon>Embryophyta</taxon>
        <taxon>Tracheophyta</taxon>
        <taxon>Spermatophyta</taxon>
        <taxon>Magnoliopsida</taxon>
        <taxon>eudicotyledons</taxon>
        <taxon>Gunneridae</taxon>
        <taxon>Pentapetalae</taxon>
        <taxon>rosids</taxon>
        <taxon>malvids</taxon>
        <taxon>Sapindales</taxon>
        <taxon>Sapindaceae</taxon>
        <taxon>Hippocastanoideae</taxon>
        <taxon>Acereae</taxon>
        <taxon>Acer</taxon>
    </lineage>
</organism>
<dbReference type="EMBL" id="JAUESC010000385">
    <property type="protein sequence ID" value="KAK0578636.1"/>
    <property type="molecule type" value="Genomic_DNA"/>
</dbReference>
<keyword evidence="4 11" id="KW-0732">Signal</keyword>
<dbReference type="GO" id="GO:0009791">
    <property type="term" value="P:post-embryonic development"/>
    <property type="evidence" value="ECO:0007669"/>
    <property type="project" value="UniProtKB-ARBA"/>
</dbReference>
<dbReference type="Pfam" id="PF00560">
    <property type="entry name" value="LRR_1"/>
    <property type="match status" value="8"/>
</dbReference>
<keyword evidence="9" id="KW-0325">Glycoprotein</keyword>
<dbReference type="AlphaFoldDB" id="A0AA39VG04"/>
<dbReference type="InterPro" id="IPR018289">
    <property type="entry name" value="MULE_transposase_dom"/>
</dbReference>
<dbReference type="SUPFAM" id="SSF56112">
    <property type="entry name" value="Protein kinase-like (PK-like)"/>
    <property type="match status" value="1"/>
</dbReference>
<evidence type="ECO:0000256" key="10">
    <source>
        <dbReference type="SAM" id="Phobius"/>
    </source>
</evidence>
<dbReference type="InterPro" id="IPR001611">
    <property type="entry name" value="Leu-rich_rpt"/>
</dbReference>
<evidence type="ECO:0000256" key="1">
    <source>
        <dbReference type="ARBA" id="ARBA00004167"/>
    </source>
</evidence>
<dbReference type="InterPro" id="IPR051809">
    <property type="entry name" value="Plant_receptor-like_S/T_kinase"/>
</dbReference>
<feature type="domain" description="Leucine-rich repeat-containing N-terminal plant-type" evidence="12">
    <location>
        <begin position="31"/>
        <end position="69"/>
    </location>
</feature>
<feature type="transmembrane region" description="Helical" evidence="10">
    <location>
        <begin position="642"/>
        <end position="665"/>
    </location>
</feature>
<dbReference type="PRINTS" id="PR00019">
    <property type="entry name" value="LEURICHRPT"/>
</dbReference>
<reference evidence="14" key="2">
    <citation type="submission" date="2023-06" db="EMBL/GenBank/DDBJ databases">
        <authorList>
            <person name="Swenson N.G."/>
            <person name="Wegrzyn J.L."/>
            <person name="Mcevoy S.L."/>
        </authorList>
    </citation>
    <scope>NUCLEOTIDE SEQUENCE</scope>
    <source>
        <strain evidence="14">NS2018</strain>
        <tissue evidence="14">Leaf</tissue>
    </source>
</reference>
<evidence type="ECO:0000256" key="3">
    <source>
        <dbReference type="ARBA" id="ARBA00022692"/>
    </source>
</evidence>
<dbReference type="Pfam" id="PF10551">
    <property type="entry name" value="MULE"/>
    <property type="match status" value="1"/>
</dbReference>
<evidence type="ECO:0000256" key="2">
    <source>
        <dbReference type="ARBA" id="ARBA00022614"/>
    </source>
</evidence>
<dbReference type="GO" id="GO:0016020">
    <property type="term" value="C:membrane"/>
    <property type="evidence" value="ECO:0007669"/>
    <property type="project" value="UniProtKB-SubCell"/>
</dbReference>
<evidence type="ECO:0000256" key="9">
    <source>
        <dbReference type="ARBA" id="ARBA00023180"/>
    </source>
</evidence>
<dbReference type="SUPFAM" id="SSF52047">
    <property type="entry name" value="RNI-like"/>
    <property type="match status" value="1"/>
</dbReference>
<dbReference type="InterPro" id="IPR032675">
    <property type="entry name" value="LRR_dom_sf"/>
</dbReference>
<evidence type="ECO:0000256" key="6">
    <source>
        <dbReference type="ARBA" id="ARBA00022989"/>
    </source>
</evidence>
<name>A0AA39VG04_ACESA</name>
<evidence type="ECO:0008006" key="16">
    <source>
        <dbReference type="Google" id="ProtNLM"/>
    </source>
</evidence>
<feature type="domain" description="MULE transposase" evidence="13">
    <location>
        <begin position="787"/>
        <end position="881"/>
    </location>
</feature>
<dbReference type="Proteomes" id="UP001168877">
    <property type="component" value="Unassembled WGS sequence"/>
</dbReference>
<dbReference type="Gene3D" id="1.10.510.10">
    <property type="entry name" value="Transferase(Phosphotransferase) domain 1"/>
    <property type="match status" value="1"/>
</dbReference>
<dbReference type="Pfam" id="PF13855">
    <property type="entry name" value="LRR_8"/>
    <property type="match status" value="3"/>
</dbReference>
<evidence type="ECO:0000259" key="12">
    <source>
        <dbReference type="Pfam" id="PF08263"/>
    </source>
</evidence>
<dbReference type="FunFam" id="3.80.10.10:FF:000095">
    <property type="entry name" value="LRR receptor-like serine/threonine-protein kinase GSO1"/>
    <property type="match status" value="1"/>
</dbReference>
<dbReference type="PANTHER" id="PTHR27008">
    <property type="entry name" value="OS04G0122200 PROTEIN"/>
    <property type="match status" value="1"/>
</dbReference>
<dbReference type="FunFam" id="3.80.10.10:FF:000129">
    <property type="entry name" value="Leucine-rich repeat receptor-like kinase"/>
    <property type="match status" value="1"/>
</dbReference>
<dbReference type="InterPro" id="IPR011009">
    <property type="entry name" value="Kinase-like_dom_sf"/>
</dbReference>
<dbReference type="InterPro" id="IPR013210">
    <property type="entry name" value="LRR_N_plant-typ"/>
</dbReference>
<evidence type="ECO:0000256" key="4">
    <source>
        <dbReference type="ARBA" id="ARBA00022729"/>
    </source>
</evidence>
<keyword evidence="8" id="KW-0675">Receptor</keyword>
<proteinExistence type="predicted"/>
<evidence type="ECO:0000256" key="5">
    <source>
        <dbReference type="ARBA" id="ARBA00022737"/>
    </source>
</evidence>
<accession>A0AA39VG04</accession>
<keyword evidence="5" id="KW-0677">Repeat</keyword>
<evidence type="ECO:0000256" key="11">
    <source>
        <dbReference type="SAM" id="SignalP"/>
    </source>
</evidence>
<evidence type="ECO:0000256" key="7">
    <source>
        <dbReference type="ARBA" id="ARBA00023136"/>
    </source>
</evidence>
<reference evidence="14" key="1">
    <citation type="journal article" date="2022" name="Plant J.">
        <title>Strategies of tolerance reflected in two North American maple genomes.</title>
        <authorList>
            <person name="McEvoy S.L."/>
            <person name="Sezen U.U."/>
            <person name="Trouern-Trend A."/>
            <person name="McMahon S.M."/>
            <person name="Schaberg P.G."/>
            <person name="Yang J."/>
            <person name="Wegrzyn J.L."/>
            <person name="Swenson N.G."/>
        </authorList>
    </citation>
    <scope>NUCLEOTIDE SEQUENCE</scope>
    <source>
        <strain evidence="14">NS2018</strain>
    </source>
</reference>
<evidence type="ECO:0000259" key="13">
    <source>
        <dbReference type="Pfam" id="PF10551"/>
    </source>
</evidence>
<evidence type="ECO:0000256" key="8">
    <source>
        <dbReference type="ARBA" id="ARBA00023170"/>
    </source>
</evidence>
<dbReference type="InterPro" id="IPR003591">
    <property type="entry name" value="Leu-rich_rpt_typical-subtyp"/>
</dbReference>
<dbReference type="SUPFAM" id="SSF52058">
    <property type="entry name" value="L domain-like"/>
    <property type="match status" value="1"/>
</dbReference>
<protein>
    <recommendedName>
        <fullName evidence="16">Leucine-rich repeat-containing N-terminal plant-type domain-containing protein</fullName>
    </recommendedName>
</protein>
<feature type="signal peptide" evidence="11">
    <location>
        <begin position="1"/>
        <end position="23"/>
    </location>
</feature>
<dbReference type="Pfam" id="PF08263">
    <property type="entry name" value="LRRNT_2"/>
    <property type="match status" value="1"/>
</dbReference>